<feature type="transmembrane region" description="Helical" evidence="5">
    <location>
        <begin position="274"/>
        <end position="298"/>
    </location>
</feature>
<feature type="transmembrane region" description="Helical" evidence="5">
    <location>
        <begin position="213"/>
        <end position="235"/>
    </location>
</feature>
<dbReference type="Gene3D" id="1.20.1070.10">
    <property type="entry name" value="Rhodopsin 7-helix transmembrane proteins"/>
    <property type="match status" value="1"/>
</dbReference>
<dbReference type="AlphaFoldDB" id="A0AAV4CZV3"/>
<dbReference type="EMBL" id="BLXT01007182">
    <property type="protein sequence ID" value="GFO37261.1"/>
    <property type="molecule type" value="Genomic_DNA"/>
</dbReference>
<dbReference type="GO" id="GO:0016020">
    <property type="term" value="C:membrane"/>
    <property type="evidence" value="ECO:0007669"/>
    <property type="project" value="UniProtKB-SubCell"/>
</dbReference>
<name>A0AAV4CZV3_9GAST</name>
<sequence length="357" mass="40005">MDQNITNYTNLSGSADAAATVTGVEQLDHILIYPILCILIFGPLGIATNITNIAIFIKMGLQETTTISMLALAVCDLICCILATWTYVCFVPAFRDSPYLSFRPEEVASETGIIFRPYLTRTGALITAFITLERCLCVVLPMRVKNIITVRVTRIAMITIYVITASPYIVHIFQSKLDWKFYPHLNKTLVGRVHVKNPTAYAVIEINSYICGFFYLLFASGIIFLCTIFLAVTLFRTSRWRASMRKQTENSSSGKSGDMKTGGTRKEMRLIKMVVIIASLFIVCNTPGTVVIFITAVTPEYLQTIQYLPSTVLLKSCIFASEVINQSVNFFVYYTIGTKFKLVFRQMIGFKMKNASS</sequence>
<reference evidence="7 8" key="1">
    <citation type="journal article" date="2021" name="Elife">
        <title>Chloroplast acquisition without the gene transfer in kleptoplastic sea slugs, Plakobranchus ocellatus.</title>
        <authorList>
            <person name="Maeda T."/>
            <person name="Takahashi S."/>
            <person name="Yoshida T."/>
            <person name="Shimamura S."/>
            <person name="Takaki Y."/>
            <person name="Nagai Y."/>
            <person name="Toyoda A."/>
            <person name="Suzuki Y."/>
            <person name="Arimoto A."/>
            <person name="Ishii H."/>
            <person name="Satoh N."/>
            <person name="Nishiyama T."/>
            <person name="Hasebe M."/>
            <person name="Maruyama T."/>
            <person name="Minagawa J."/>
            <person name="Obokata J."/>
            <person name="Shigenobu S."/>
        </authorList>
    </citation>
    <scope>NUCLEOTIDE SEQUENCE [LARGE SCALE GENOMIC DNA]</scope>
</reference>
<evidence type="ECO:0000313" key="7">
    <source>
        <dbReference type="EMBL" id="GFO37261.1"/>
    </source>
</evidence>
<organism evidence="7 8">
    <name type="scientific">Plakobranchus ocellatus</name>
    <dbReference type="NCBI Taxonomy" id="259542"/>
    <lineage>
        <taxon>Eukaryota</taxon>
        <taxon>Metazoa</taxon>
        <taxon>Spiralia</taxon>
        <taxon>Lophotrochozoa</taxon>
        <taxon>Mollusca</taxon>
        <taxon>Gastropoda</taxon>
        <taxon>Heterobranchia</taxon>
        <taxon>Euthyneura</taxon>
        <taxon>Panpulmonata</taxon>
        <taxon>Sacoglossa</taxon>
        <taxon>Placobranchoidea</taxon>
        <taxon>Plakobranchidae</taxon>
        <taxon>Plakobranchus</taxon>
    </lineage>
</organism>
<comment type="subcellular location">
    <subcellularLocation>
        <location evidence="1">Membrane</location>
    </subcellularLocation>
</comment>
<dbReference type="PANTHER" id="PTHR46641">
    <property type="entry name" value="FMRFAMIDE RECEPTOR-RELATED"/>
    <property type="match status" value="1"/>
</dbReference>
<protein>
    <submittedName>
        <fullName evidence="7">Chemosensory receptor a</fullName>
    </submittedName>
</protein>
<feature type="transmembrane region" description="Helical" evidence="5">
    <location>
        <begin position="30"/>
        <end position="57"/>
    </location>
</feature>
<dbReference type="InterPro" id="IPR052954">
    <property type="entry name" value="GPCR-Ligand_Int"/>
</dbReference>
<feature type="transmembrane region" description="Helical" evidence="5">
    <location>
        <begin position="152"/>
        <end position="173"/>
    </location>
</feature>
<evidence type="ECO:0000313" key="8">
    <source>
        <dbReference type="Proteomes" id="UP000735302"/>
    </source>
</evidence>
<evidence type="ECO:0000256" key="1">
    <source>
        <dbReference type="ARBA" id="ARBA00004370"/>
    </source>
</evidence>
<dbReference type="GO" id="GO:0004930">
    <property type="term" value="F:G protein-coupled receptor activity"/>
    <property type="evidence" value="ECO:0007669"/>
    <property type="project" value="InterPro"/>
</dbReference>
<feature type="transmembrane region" description="Helical" evidence="5">
    <location>
        <begin position="318"/>
        <end position="336"/>
    </location>
</feature>
<accession>A0AAV4CZV3</accession>
<evidence type="ECO:0000256" key="5">
    <source>
        <dbReference type="SAM" id="Phobius"/>
    </source>
</evidence>
<feature type="transmembrane region" description="Helical" evidence="5">
    <location>
        <begin position="69"/>
        <end position="94"/>
    </location>
</feature>
<dbReference type="Proteomes" id="UP000735302">
    <property type="component" value="Unassembled WGS sequence"/>
</dbReference>
<evidence type="ECO:0000256" key="2">
    <source>
        <dbReference type="ARBA" id="ARBA00022692"/>
    </source>
</evidence>
<dbReference type="SUPFAM" id="SSF81321">
    <property type="entry name" value="Family A G protein-coupled receptor-like"/>
    <property type="match status" value="1"/>
</dbReference>
<evidence type="ECO:0000256" key="3">
    <source>
        <dbReference type="ARBA" id="ARBA00022989"/>
    </source>
</evidence>
<evidence type="ECO:0000259" key="6">
    <source>
        <dbReference type="PROSITE" id="PS50262"/>
    </source>
</evidence>
<dbReference type="SMART" id="SM01381">
    <property type="entry name" value="7TM_GPCR_Srsx"/>
    <property type="match status" value="1"/>
</dbReference>
<gene>
    <name evidence="7" type="ORF">PoB_006376600</name>
</gene>
<keyword evidence="2 5" id="KW-0812">Transmembrane</keyword>
<feature type="domain" description="G-protein coupled receptors family 1 profile" evidence="6">
    <location>
        <begin position="48"/>
        <end position="333"/>
    </location>
</feature>
<dbReference type="PROSITE" id="PS50262">
    <property type="entry name" value="G_PROTEIN_RECEP_F1_2"/>
    <property type="match status" value="1"/>
</dbReference>
<keyword evidence="4 5" id="KW-0472">Membrane</keyword>
<dbReference type="PANTHER" id="PTHR46641:SF2">
    <property type="entry name" value="FMRFAMIDE RECEPTOR"/>
    <property type="match status" value="1"/>
</dbReference>
<dbReference type="Pfam" id="PF00001">
    <property type="entry name" value="7tm_1"/>
    <property type="match status" value="1"/>
</dbReference>
<comment type="caution">
    <text evidence="7">The sequence shown here is derived from an EMBL/GenBank/DDBJ whole genome shotgun (WGS) entry which is preliminary data.</text>
</comment>
<keyword evidence="7" id="KW-0675">Receptor</keyword>
<keyword evidence="8" id="KW-1185">Reference proteome</keyword>
<dbReference type="InterPro" id="IPR000276">
    <property type="entry name" value="GPCR_Rhodpsn"/>
</dbReference>
<dbReference type="InterPro" id="IPR017452">
    <property type="entry name" value="GPCR_Rhodpsn_7TM"/>
</dbReference>
<evidence type="ECO:0000256" key="4">
    <source>
        <dbReference type="ARBA" id="ARBA00023136"/>
    </source>
</evidence>
<proteinExistence type="predicted"/>
<keyword evidence="3 5" id="KW-1133">Transmembrane helix</keyword>